<comment type="caution">
    <text evidence="2">The sequence shown here is derived from an EMBL/GenBank/DDBJ whole genome shotgun (WGS) entry which is preliminary data.</text>
</comment>
<protein>
    <submittedName>
        <fullName evidence="2">Uncharacterized protein</fullName>
    </submittedName>
</protein>
<feature type="compositionally biased region" description="Low complexity" evidence="1">
    <location>
        <begin position="314"/>
        <end position="328"/>
    </location>
</feature>
<dbReference type="EMBL" id="BRYA01000096">
    <property type="protein sequence ID" value="GMI39020.1"/>
    <property type="molecule type" value="Genomic_DNA"/>
</dbReference>
<keyword evidence="3" id="KW-1185">Reference proteome</keyword>
<dbReference type="AlphaFoldDB" id="A0A9W7GBI0"/>
<evidence type="ECO:0000313" key="3">
    <source>
        <dbReference type="Proteomes" id="UP001165065"/>
    </source>
</evidence>
<accession>A0A9W7GBI0</accession>
<gene>
    <name evidence="2" type="ORF">TrCOL_g10883</name>
</gene>
<name>A0A9W7GBI0_9STRA</name>
<organism evidence="2 3">
    <name type="scientific">Triparma columacea</name>
    <dbReference type="NCBI Taxonomy" id="722753"/>
    <lineage>
        <taxon>Eukaryota</taxon>
        <taxon>Sar</taxon>
        <taxon>Stramenopiles</taxon>
        <taxon>Ochrophyta</taxon>
        <taxon>Bolidophyceae</taxon>
        <taxon>Parmales</taxon>
        <taxon>Triparmaceae</taxon>
        <taxon>Triparma</taxon>
    </lineage>
</organism>
<evidence type="ECO:0000313" key="2">
    <source>
        <dbReference type="EMBL" id="GMI39020.1"/>
    </source>
</evidence>
<evidence type="ECO:0000256" key="1">
    <source>
        <dbReference type="SAM" id="MobiDB-lite"/>
    </source>
</evidence>
<proteinExistence type="predicted"/>
<dbReference type="Proteomes" id="UP001165065">
    <property type="component" value="Unassembled WGS sequence"/>
</dbReference>
<sequence length="539" mass="57651">MITFSSPDGVLSELKGHLGVATSKLSLLNQAGILALYEYLTNGQLAFKKTTHVWFSVWKEQSLFRKMKVSEIESERDIATRVEAYELEIERIVGGGDLGSETPDGVMISAFVTIVTMLSVGHHLNYMWGKVNSEDGYHYAHQDKDVWFGLEGLSGTILKGKPVKIISSVYLAEEAGSSRLSFSKTRSSDSIYDVVKTHGGIILMDKEAGGVDKRMPNLFHSAPTSLHSHLTFVSVPGAALSADDVIELEAQLGKLTTMLSSKGLVKDLATASTSTSSTSSTSSASAASAASAAAHASTAAPASASASAAAHTTAPASAASSDTSSSSPPSFPAPPQQFPDFPDSACATLKGYAGGKACMSEKNAEGKSVNAVNSGNALYSMKKGIFAPDYLQANAAEDRSEGGKKGLGFSKAKPEEDQFLLDRVQGDQVFTWPEIAKAFIKEFPKTAYTKKNLDTNLRLRYNYYVDPNLFRDEQGTVVLSDTAKDHINEIFKKAIEAGKSTPTAAALVEALKKSTKDTFSVSLVKSHLKTLRNKRKREG</sequence>
<feature type="region of interest" description="Disordered" evidence="1">
    <location>
        <begin position="314"/>
        <end position="342"/>
    </location>
</feature>
<reference evidence="3" key="1">
    <citation type="journal article" date="2023" name="Commun. Biol.">
        <title>Genome analysis of Parmales, the sister group of diatoms, reveals the evolutionary specialization of diatoms from phago-mixotrophs to photoautotrophs.</title>
        <authorList>
            <person name="Ban H."/>
            <person name="Sato S."/>
            <person name="Yoshikawa S."/>
            <person name="Yamada K."/>
            <person name="Nakamura Y."/>
            <person name="Ichinomiya M."/>
            <person name="Sato N."/>
            <person name="Blanc-Mathieu R."/>
            <person name="Endo H."/>
            <person name="Kuwata A."/>
            <person name="Ogata H."/>
        </authorList>
    </citation>
    <scope>NUCLEOTIDE SEQUENCE [LARGE SCALE GENOMIC DNA]</scope>
</reference>